<comment type="catalytic activity">
    <reaction evidence="5">
        <text>a 2-demethylmenaquinol + S-adenosyl-L-methionine = a menaquinol + S-adenosyl-L-homocysteine + H(+)</text>
        <dbReference type="Rhea" id="RHEA:42640"/>
        <dbReference type="Rhea" id="RHEA-COMP:9539"/>
        <dbReference type="Rhea" id="RHEA-COMP:9563"/>
        <dbReference type="ChEBI" id="CHEBI:15378"/>
        <dbReference type="ChEBI" id="CHEBI:18151"/>
        <dbReference type="ChEBI" id="CHEBI:55437"/>
        <dbReference type="ChEBI" id="CHEBI:57856"/>
        <dbReference type="ChEBI" id="CHEBI:59789"/>
        <dbReference type="EC" id="2.1.1.163"/>
    </reaction>
</comment>
<keyword evidence="3 5" id="KW-0808">Transferase</keyword>
<dbReference type="OrthoDB" id="9808140at2"/>
<dbReference type="PATRIC" id="fig|1156395.6.peg.1393"/>
<keyword evidence="1 5" id="KW-0474">Menaquinone biosynthesis</keyword>
<proteinExistence type="inferred from homology"/>
<feature type="binding site" evidence="5">
    <location>
        <position position="82"/>
    </location>
    <ligand>
        <name>S-adenosyl-L-methionine</name>
        <dbReference type="ChEBI" id="CHEBI:59789"/>
    </ligand>
</feature>
<dbReference type="STRING" id="1156395.DBT_1380"/>
<dbReference type="InterPro" id="IPR029063">
    <property type="entry name" value="SAM-dependent_MTases_sf"/>
</dbReference>
<evidence type="ECO:0000256" key="1">
    <source>
        <dbReference type="ARBA" id="ARBA00022428"/>
    </source>
</evidence>
<dbReference type="NCBIfam" id="TIGR01934">
    <property type="entry name" value="MenG_MenH_UbiE"/>
    <property type="match status" value="1"/>
</dbReference>
<accession>A0A1B9F5N5</accession>
<comment type="caution">
    <text evidence="5">Lacks conserved residue(s) required for the propagation of feature annotation.</text>
</comment>
<dbReference type="Gene3D" id="3.40.50.150">
    <property type="entry name" value="Vaccinia Virus protein VP39"/>
    <property type="match status" value="1"/>
</dbReference>
<comment type="caution">
    <text evidence="6">The sequence shown here is derived from an EMBL/GenBank/DDBJ whole genome shotgun (WGS) entry which is preliminary data.</text>
</comment>
<gene>
    <name evidence="5" type="primary">menG</name>
    <name evidence="6" type="ORF">DBT_1380</name>
</gene>
<dbReference type="UniPathway" id="UPA00079">
    <property type="reaction ID" value="UER00169"/>
</dbReference>
<dbReference type="HAMAP" id="MF_01813">
    <property type="entry name" value="MenG_UbiE_methyltr"/>
    <property type="match status" value="1"/>
</dbReference>
<dbReference type="InterPro" id="IPR023576">
    <property type="entry name" value="UbiE/COQ5_MeTrFase_CS"/>
</dbReference>
<name>A0A1B9F5N5_9BACT</name>
<dbReference type="GO" id="GO:0032259">
    <property type="term" value="P:methylation"/>
    <property type="evidence" value="ECO:0007669"/>
    <property type="project" value="UniProtKB-KW"/>
</dbReference>
<evidence type="ECO:0000313" key="6">
    <source>
        <dbReference type="EMBL" id="OCC15257.1"/>
    </source>
</evidence>
<keyword evidence="4 5" id="KW-0949">S-adenosyl-L-methionine</keyword>
<protein>
    <recommendedName>
        <fullName evidence="5">Demethylmenaquinone methyltransferase</fullName>
        <ecNumber evidence="5">2.1.1.163</ecNumber>
    </recommendedName>
</protein>
<evidence type="ECO:0000256" key="3">
    <source>
        <dbReference type="ARBA" id="ARBA00022679"/>
    </source>
</evidence>
<evidence type="ECO:0000256" key="2">
    <source>
        <dbReference type="ARBA" id="ARBA00022603"/>
    </source>
</evidence>
<dbReference type="EMBL" id="MAGO01000006">
    <property type="protein sequence ID" value="OCC15257.1"/>
    <property type="molecule type" value="Genomic_DNA"/>
</dbReference>
<dbReference type="InterPro" id="IPR004033">
    <property type="entry name" value="UbiE/COQ5_MeTrFase"/>
</dbReference>
<comment type="pathway">
    <text evidence="5">Quinol/quinone metabolism; menaquinone biosynthesis; menaquinol from 1,4-dihydroxy-2-naphthoate: step 2/2.</text>
</comment>
<dbReference type="GO" id="GO:0006744">
    <property type="term" value="P:ubiquinone biosynthetic process"/>
    <property type="evidence" value="ECO:0007669"/>
    <property type="project" value="UniProtKB-UniPathway"/>
</dbReference>
<dbReference type="Proteomes" id="UP000093080">
    <property type="component" value="Unassembled WGS sequence"/>
</dbReference>
<dbReference type="AlphaFoldDB" id="A0A1B9F5N5"/>
<keyword evidence="7" id="KW-1185">Reference proteome</keyword>
<reference evidence="6 7" key="1">
    <citation type="submission" date="2016-06" db="EMBL/GenBank/DDBJ databases">
        <title>Respiratory ammonification of nitrate coupled to the oxidation of elemental sulfur in deep-sea autotrophic thermophilic bacteria.</title>
        <authorList>
            <person name="Slobodkina G.B."/>
            <person name="Mardanov A.V."/>
            <person name="Ravin N.V."/>
            <person name="Frolova A.A."/>
            <person name="Viryasiv M.B."/>
            <person name="Chernyh N.A."/>
            <person name="Bonch-Osmolovskaya E.A."/>
            <person name="Slobodkin A.I."/>
        </authorList>
    </citation>
    <scope>NUCLEOTIDE SEQUENCE [LARGE SCALE GENOMIC DNA]</scope>
    <source>
        <strain evidence="6 7">S69</strain>
    </source>
</reference>
<dbReference type="CDD" id="cd02440">
    <property type="entry name" value="AdoMet_MTases"/>
    <property type="match status" value="1"/>
</dbReference>
<dbReference type="PROSITE" id="PS01184">
    <property type="entry name" value="UBIE_2"/>
    <property type="match status" value="1"/>
</dbReference>
<feature type="binding site" evidence="5">
    <location>
        <position position="63"/>
    </location>
    <ligand>
        <name>S-adenosyl-L-methionine</name>
        <dbReference type="ChEBI" id="CHEBI:59789"/>
    </ligand>
</feature>
<dbReference type="GO" id="GO:0009234">
    <property type="term" value="P:menaquinone biosynthetic process"/>
    <property type="evidence" value="ECO:0007669"/>
    <property type="project" value="UniProtKB-UniRule"/>
</dbReference>
<dbReference type="PANTHER" id="PTHR43591:SF24">
    <property type="entry name" value="2-METHOXY-6-POLYPRENYL-1,4-BENZOQUINOL METHYLASE, MITOCHONDRIAL"/>
    <property type="match status" value="1"/>
</dbReference>
<dbReference type="PANTHER" id="PTHR43591">
    <property type="entry name" value="METHYLTRANSFERASE"/>
    <property type="match status" value="1"/>
</dbReference>
<keyword evidence="2 5" id="KW-0489">Methyltransferase</keyword>
<comment type="similarity">
    <text evidence="5">Belongs to the class I-like SAM-binding methyltransferase superfamily. MenG/UbiE family.</text>
</comment>
<dbReference type="UniPathway" id="UPA00232"/>
<evidence type="ECO:0000256" key="4">
    <source>
        <dbReference type="ARBA" id="ARBA00022691"/>
    </source>
</evidence>
<dbReference type="GO" id="GO:0043770">
    <property type="term" value="F:demethylmenaquinone methyltransferase activity"/>
    <property type="evidence" value="ECO:0007669"/>
    <property type="project" value="UniProtKB-UniRule"/>
</dbReference>
<comment type="function">
    <text evidence="5">Methyltransferase required for the conversion of demethylmenaquinol (DMKH2) to menaquinol (MKH2).</text>
</comment>
<sequence>MKFSQNNDEKKSFVKNKFSSVTSRYDLLNTLLSFSVDKYWRKRTAETLKNLPDGPILDLCAGTLPLSIVLRKYTKRKIIALDFCLDMLLHGKNRINSLKMANDILLVQGDAELIPFKENVFSGITIAFGIRNLANPEKGLMEMFRVLKPGGVLSILEFSRPKNKLFSKYYFFYLHNILPNIGGIISGDKEAYSYLATSIQEFHAPEVVAAMMESAGFRDVKYRPLTFGIVTLYTGRRPSTSSGSSPF</sequence>
<feature type="binding site" evidence="5">
    <location>
        <begin position="110"/>
        <end position="111"/>
    </location>
    <ligand>
        <name>S-adenosyl-L-methionine</name>
        <dbReference type="ChEBI" id="CHEBI:59789"/>
    </ligand>
</feature>
<dbReference type="Pfam" id="PF01209">
    <property type="entry name" value="Ubie_methyltran"/>
    <property type="match status" value="1"/>
</dbReference>
<dbReference type="PROSITE" id="PS01183">
    <property type="entry name" value="UBIE_1"/>
    <property type="match status" value="1"/>
</dbReference>
<dbReference type="SUPFAM" id="SSF53335">
    <property type="entry name" value="S-adenosyl-L-methionine-dependent methyltransferases"/>
    <property type="match status" value="1"/>
</dbReference>
<dbReference type="PROSITE" id="PS51608">
    <property type="entry name" value="SAM_MT_UBIE"/>
    <property type="match status" value="1"/>
</dbReference>
<dbReference type="EC" id="2.1.1.163" evidence="5"/>
<dbReference type="NCBIfam" id="NF001244">
    <property type="entry name" value="PRK00216.1-5"/>
    <property type="match status" value="1"/>
</dbReference>
<dbReference type="RefSeq" id="WP_083186680.1">
    <property type="nucleotide sequence ID" value="NZ_MAGO01000006.1"/>
</dbReference>
<evidence type="ECO:0000313" key="7">
    <source>
        <dbReference type="Proteomes" id="UP000093080"/>
    </source>
</evidence>
<organism evidence="6 7">
    <name type="scientific">Dissulfuribacter thermophilus</name>
    <dbReference type="NCBI Taxonomy" id="1156395"/>
    <lineage>
        <taxon>Bacteria</taxon>
        <taxon>Pseudomonadati</taxon>
        <taxon>Thermodesulfobacteriota</taxon>
        <taxon>Dissulfuribacteria</taxon>
        <taxon>Dissulfuribacterales</taxon>
        <taxon>Dissulfuribacteraceae</taxon>
        <taxon>Dissulfuribacter</taxon>
    </lineage>
</organism>
<evidence type="ECO:0000256" key="5">
    <source>
        <dbReference type="HAMAP-Rule" id="MF_01813"/>
    </source>
</evidence>